<dbReference type="AlphaFoldDB" id="A0A6A0ANY1"/>
<evidence type="ECO:0000313" key="2">
    <source>
        <dbReference type="EMBL" id="GFH34003.1"/>
    </source>
</evidence>
<accession>A0A6A0ANY1</accession>
<keyword evidence="3" id="KW-1185">Reference proteome</keyword>
<dbReference type="EMBL" id="BLLG01000001">
    <property type="protein sequence ID" value="GFH34003.1"/>
    <property type="molecule type" value="Genomic_DNA"/>
</dbReference>
<evidence type="ECO:0000313" key="3">
    <source>
        <dbReference type="Proteomes" id="UP000484988"/>
    </source>
</evidence>
<comment type="caution">
    <text evidence="2">The sequence shown here is derived from an EMBL/GenBank/DDBJ whole genome shotgun (WGS) entry which is preliminary data.</text>
</comment>
<dbReference type="RefSeq" id="WP_254076481.1">
    <property type="nucleotide sequence ID" value="NZ_BLLG01000001.1"/>
</dbReference>
<sequence length="201" mass="21547">MKHRMFAVALTVSAVSGCGLIGDGDTAPTGRMESMNMQEAGEQAERILDGTFGAIKPSVEVQRGPSSDPICTDFKNDSTGTGQVTRRRYVMTIISDERRGSFLGVVEGHWNKNGYEITTVRKDKENPAIFATSPEGFQVVLEFGYRGQASVDVTSPCVTESAVTEPPREPIDPGSPAAEGLPYVRSDFWSAEAPVPSPSAS</sequence>
<evidence type="ECO:0000256" key="1">
    <source>
        <dbReference type="SAM" id="MobiDB-lite"/>
    </source>
</evidence>
<feature type="region of interest" description="Disordered" evidence="1">
    <location>
        <begin position="158"/>
        <end position="179"/>
    </location>
</feature>
<evidence type="ECO:0008006" key="4">
    <source>
        <dbReference type="Google" id="ProtNLM"/>
    </source>
</evidence>
<reference evidence="2 3" key="1">
    <citation type="submission" date="2020-02" db="EMBL/GenBank/DDBJ databases">
        <title>Whole Genome Shotgun Sequence of Streptomyces sp. strain CWH03.</title>
        <authorList>
            <person name="Dohra H."/>
            <person name="Kodani S."/>
            <person name="Yamamura H."/>
        </authorList>
    </citation>
    <scope>NUCLEOTIDE SEQUENCE [LARGE SCALE GENOMIC DNA]</scope>
    <source>
        <strain evidence="2 3">CWH03</strain>
    </source>
</reference>
<organism evidence="2 3">
    <name type="scientific">Streptomyces pacificus</name>
    <dbReference type="NCBI Taxonomy" id="2705029"/>
    <lineage>
        <taxon>Bacteria</taxon>
        <taxon>Bacillati</taxon>
        <taxon>Actinomycetota</taxon>
        <taxon>Actinomycetes</taxon>
        <taxon>Kitasatosporales</taxon>
        <taxon>Streptomycetaceae</taxon>
        <taxon>Streptomyces</taxon>
    </lineage>
</organism>
<dbReference type="PROSITE" id="PS51257">
    <property type="entry name" value="PROKAR_LIPOPROTEIN"/>
    <property type="match status" value="1"/>
</dbReference>
<proteinExistence type="predicted"/>
<gene>
    <name evidence="2" type="ORF">SCWH03_02080</name>
</gene>
<dbReference type="Proteomes" id="UP000484988">
    <property type="component" value="Unassembled WGS sequence"/>
</dbReference>
<protein>
    <recommendedName>
        <fullName evidence="4">Lipoprotein</fullName>
    </recommendedName>
</protein>
<name>A0A6A0ANY1_9ACTN</name>